<keyword evidence="1" id="KW-0472">Membrane</keyword>
<evidence type="ECO:0000313" key="3">
    <source>
        <dbReference type="EMBL" id="QHU09505.1"/>
    </source>
</evidence>
<dbReference type="Gene3D" id="3.40.30.10">
    <property type="entry name" value="Glutaredoxin"/>
    <property type="match status" value="1"/>
</dbReference>
<reference evidence="3" key="1">
    <citation type="journal article" date="2020" name="Nature">
        <title>Giant virus diversity and host interactions through global metagenomics.</title>
        <authorList>
            <person name="Schulz F."/>
            <person name="Roux S."/>
            <person name="Paez-Espino D."/>
            <person name="Jungbluth S."/>
            <person name="Walsh D.A."/>
            <person name="Denef V.J."/>
            <person name="McMahon K.D."/>
            <person name="Konstantinidis K.T."/>
            <person name="Eloe-Fadrosh E.A."/>
            <person name="Kyrpides N.C."/>
            <person name="Woyke T."/>
        </authorList>
    </citation>
    <scope>NUCLEOTIDE SEQUENCE</scope>
    <source>
        <strain evidence="3">GVMAG-S-1101164-105</strain>
    </source>
</reference>
<accession>A0A6C0JUT2</accession>
<protein>
    <recommendedName>
        <fullName evidence="2">Thioredoxin domain-containing protein</fullName>
    </recommendedName>
</protein>
<dbReference type="AlphaFoldDB" id="A0A6C0JUT2"/>
<dbReference type="InterPro" id="IPR013766">
    <property type="entry name" value="Thioredoxin_domain"/>
</dbReference>
<dbReference type="InterPro" id="IPR036249">
    <property type="entry name" value="Thioredoxin-like_sf"/>
</dbReference>
<dbReference type="CDD" id="cd02961">
    <property type="entry name" value="PDI_a_family"/>
    <property type="match status" value="1"/>
</dbReference>
<feature type="transmembrane region" description="Helical" evidence="1">
    <location>
        <begin position="6"/>
        <end position="23"/>
    </location>
</feature>
<dbReference type="GO" id="GO:0003756">
    <property type="term" value="F:protein disulfide isomerase activity"/>
    <property type="evidence" value="ECO:0007669"/>
    <property type="project" value="TreeGrafter"/>
</dbReference>
<keyword evidence="1" id="KW-1133">Transmembrane helix</keyword>
<dbReference type="Pfam" id="PF00085">
    <property type="entry name" value="Thioredoxin"/>
    <property type="match status" value="1"/>
</dbReference>
<dbReference type="GO" id="GO:0006457">
    <property type="term" value="P:protein folding"/>
    <property type="evidence" value="ECO:0007669"/>
    <property type="project" value="TreeGrafter"/>
</dbReference>
<dbReference type="SUPFAM" id="SSF52833">
    <property type="entry name" value="Thioredoxin-like"/>
    <property type="match status" value="1"/>
</dbReference>
<organism evidence="3">
    <name type="scientific">viral metagenome</name>
    <dbReference type="NCBI Taxonomy" id="1070528"/>
    <lineage>
        <taxon>unclassified sequences</taxon>
        <taxon>metagenomes</taxon>
        <taxon>organismal metagenomes</taxon>
    </lineage>
</organism>
<dbReference type="PANTHER" id="PTHR45672:SF11">
    <property type="entry name" value="PROTEIN DISULFIDE-ISOMERASE C17H9.14C"/>
    <property type="match status" value="1"/>
</dbReference>
<evidence type="ECO:0000256" key="1">
    <source>
        <dbReference type="SAM" id="Phobius"/>
    </source>
</evidence>
<keyword evidence="1" id="KW-0812">Transmembrane</keyword>
<dbReference type="InterPro" id="IPR051063">
    <property type="entry name" value="PDI"/>
</dbReference>
<dbReference type="GO" id="GO:0005783">
    <property type="term" value="C:endoplasmic reticulum"/>
    <property type="evidence" value="ECO:0007669"/>
    <property type="project" value="TreeGrafter"/>
</dbReference>
<dbReference type="PROSITE" id="PS51352">
    <property type="entry name" value="THIOREDOXIN_2"/>
    <property type="match status" value="1"/>
</dbReference>
<proteinExistence type="predicted"/>
<name>A0A6C0JUT2_9ZZZZ</name>
<sequence length="147" mass="15977">MQFNWKIGALAAVVVGILAYLYFNRTMLVSGFQNKGSASSKPEGYTFTMYYADWCGHCKNAKPGFQSLANSGPVIVNGKKCTVQMVSPEKEPEKAAGKPIKGFPTFLFESPEGQIVEYKGERNTDAYLKFINDALGSGAETTPDAAE</sequence>
<dbReference type="EMBL" id="MN740737">
    <property type="protein sequence ID" value="QHU09505.1"/>
    <property type="molecule type" value="Genomic_DNA"/>
</dbReference>
<feature type="domain" description="Thioredoxin" evidence="2">
    <location>
        <begin position="5"/>
        <end position="136"/>
    </location>
</feature>
<dbReference type="PANTHER" id="PTHR45672">
    <property type="entry name" value="PROTEIN DISULFIDE-ISOMERASE C17H9.14C-RELATED"/>
    <property type="match status" value="1"/>
</dbReference>
<evidence type="ECO:0000259" key="2">
    <source>
        <dbReference type="PROSITE" id="PS51352"/>
    </source>
</evidence>